<evidence type="ECO:0000313" key="9">
    <source>
        <dbReference type="Proteomes" id="UP000383932"/>
    </source>
</evidence>
<evidence type="ECO:0000256" key="1">
    <source>
        <dbReference type="ARBA" id="ARBA00001974"/>
    </source>
</evidence>
<dbReference type="AlphaFoldDB" id="A0A5N5QXV6"/>
<proteinExistence type="inferred from homology"/>
<keyword evidence="4" id="KW-0274">FAD</keyword>
<sequence length="520" mass="55540">MWILTIAVILVGVFTQANGQAADVDNFDGIGCKGGKFIECLSQGSSSGQVVTPSSSGYNSARAAYNERFNLKPAAIVYPKSPQDVQKYVKCAALCGIPVVGYSGGHSYAAYGLGGSNGALVINLKNLKSFSVQGSVAKFQTGNRLGDLAQKLWDNGQQVLPFGTCPYVGVGGHAAFGGYGPFSRVAGLLHDRVTEAEIVLANGTLTTASATENSDLFWALCGSAASYAIVTQWTFSTLAAPKTVINYSIDFSSSLSASQVASLLGAWQSLALVAPKEMAMLCALGKNYDPNTQGVVLQLTGSYYGSKSAFDSVVAKWEKALSPGKINSKVLNWYDALVATDGQLSTDKPGPKDTFFAKSLFTKKPVTPSQWTSFINYLAGRGAKSDTNWFVGIDRTNLFSSTEYELTDLLAAVYGGAIKSQGVDATAFAHRDAIFSFQFYASSSNSDPPYPSDGIPFVNGMLNALDPNPQAAYVNYVDPTLTESQWKLQYYGNHYSRLSAIKRAVDPHNVFRFPQSIGLH</sequence>
<comment type="caution">
    <text evidence="8">The sequence shown here is derived from an EMBL/GenBank/DDBJ whole genome shotgun (WGS) entry which is preliminary data.</text>
</comment>
<evidence type="ECO:0000256" key="5">
    <source>
        <dbReference type="ARBA" id="ARBA00023002"/>
    </source>
</evidence>
<dbReference type="InterPro" id="IPR016167">
    <property type="entry name" value="FAD-bd_PCMH_sub1"/>
</dbReference>
<evidence type="ECO:0000259" key="7">
    <source>
        <dbReference type="PROSITE" id="PS51387"/>
    </source>
</evidence>
<evidence type="ECO:0000256" key="3">
    <source>
        <dbReference type="ARBA" id="ARBA00022630"/>
    </source>
</evidence>
<accession>A0A5N5QXV6</accession>
<dbReference type="PANTHER" id="PTHR42973:SF39">
    <property type="entry name" value="FAD-BINDING PCMH-TYPE DOMAIN-CONTAINING PROTEIN"/>
    <property type="match status" value="1"/>
</dbReference>
<evidence type="ECO:0000256" key="4">
    <source>
        <dbReference type="ARBA" id="ARBA00022827"/>
    </source>
</evidence>
<dbReference type="GO" id="GO:0071949">
    <property type="term" value="F:FAD binding"/>
    <property type="evidence" value="ECO:0007669"/>
    <property type="project" value="InterPro"/>
</dbReference>
<organism evidence="8 9">
    <name type="scientific">Ceratobasidium theobromae</name>
    <dbReference type="NCBI Taxonomy" id="1582974"/>
    <lineage>
        <taxon>Eukaryota</taxon>
        <taxon>Fungi</taxon>
        <taxon>Dikarya</taxon>
        <taxon>Basidiomycota</taxon>
        <taxon>Agaricomycotina</taxon>
        <taxon>Agaricomycetes</taxon>
        <taxon>Cantharellales</taxon>
        <taxon>Ceratobasidiaceae</taxon>
        <taxon>Ceratobasidium</taxon>
    </lineage>
</organism>
<feature type="domain" description="FAD-binding PCMH-type" evidence="7">
    <location>
        <begin position="69"/>
        <end position="240"/>
    </location>
</feature>
<dbReference type="OrthoDB" id="407275at2759"/>
<dbReference type="Gene3D" id="3.40.462.20">
    <property type="match status" value="1"/>
</dbReference>
<dbReference type="InterPro" id="IPR050416">
    <property type="entry name" value="FAD-linked_Oxidoreductase"/>
</dbReference>
<protein>
    <submittedName>
        <fullName evidence="8">Cannabidiolic acid synthase</fullName>
    </submittedName>
</protein>
<name>A0A5N5QXV6_9AGAM</name>
<evidence type="ECO:0000256" key="6">
    <source>
        <dbReference type="SAM" id="SignalP"/>
    </source>
</evidence>
<dbReference type="PROSITE" id="PS00862">
    <property type="entry name" value="OX2_COVAL_FAD"/>
    <property type="match status" value="1"/>
</dbReference>
<evidence type="ECO:0000256" key="2">
    <source>
        <dbReference type="ARBA" id="ARBA00005466"/>
    </source>
</evidence>
<reference evidence="8 9" key="1">
    <citation type="journal article" date="2019" name="Fungal Biol. Biotechnol.">
        <title>Draft genome sequence of fastidious pathogen Ceratobasidium theobromae, which causes vascular-streak dieback in Theobroma cacao.</title>
        <authorList>
            <person name="Ali S.S."/>
            <person name="Asman A."/>
            <person name="Shao J."/>
            <person name="Firmansyah A.P."/>
            <person name="Susilo A.W."/>
            <person name="Rosmana A."/>
            <person name="McMahon P."/>
            <person name="Junaid M."/>
            <person name="Guest D."/>
            <person name="Kheng T.Y."/>
            <person name="Meinhardt L.W."/>
            <person name="Bailey B.A."/>
        </authorList>
    </citation>
    <scope>NUCLEOTIDE SEQUENCE [LARGE SCALE GENOMIC DNA]</scope>
    <source>
        <strain evidence="8 9">CT2</strain>
    </source>
</reference>
<dbReference type="GO" id="GO:0016491">
    <property type="term" value="F:oxidoreductase activity"/>
    <property type="evidence" value="ECO:0007669"/>
    <property type="project" value="UniProtKB-KW"/>
</dbReference>
<dbReference type="Proteomes" id="UP000383932">
    <property type="component" value="Unassembled WGS sequence"/>
</dbReference>
<dbReference type="InterPro" id="IPR012951">
    <property type="entry name" value="BBE"/>
</dbReference>
<dbReference type="Gene3D" id="3.30.43.10">
    <property type="entry name" value="Uridine Diphospho-n-acetylenolpyruvylglucosamine Reductase, domain 2"/>
    <property type="match status" value="1"/>
</dbReference>
<comment type="similarity">
    <text evidence="2">Belongs to the oxygen-dependent FAD-linked oxidoreductase family.</text>
</comment>
<feature type="chain" id="PRO_5024432334" evidence="6">
    <location>
        <begin position="20"/>
        <end position="520"/>
    </location>
</feature>
<dbReference type="EMBL" id="SSOP01000001">
    <property type="protein sequence ID" value="KAB5596439.1"/>
    <property type="molecule type" value="Genomic_DNA"/>
</dbReference>
<dbReference type="PANTHER" id="PTHR42973">
    <property type="entry name" value="BINDING OXIDOREDUCTASE, PUTATIVE (AFU_ORTHOLOGUE AFUA_1G17690)-RELATED"/>
    <property type="match status" value="1"/>
</dbReference>
<feature type="signal peptide" evidence="6">
    <location>
        <begin position="1"/>
        <end position="19"/>
    </location>
</feature>
<keyword evidence="5" id="KW-0560">Oxidoreductase</keyword>
<dbReference type="PROSITE" id="PS51387">
    <property type="entry name" value="FAD_PCMH"/>
    <property type="match status" value="1"/>
</dbReference>
<dbReference type="InterPro" id="IPR006093">
    <property type="entry name" value="Oxy_OxRdtase_FAD_BS"/>
</dbReference>
<dbReference type="InterPro" id="IPR016166">
    <property type="entry name" value="FAD-bd_PCMH"/>
</dbReference>
<dbReference type="Gene3D" id="3.30.465.10">
    <property type="match status" value="1"/>
</dbReference>
<keyword evidence="3" id="KW-0285">Flavoprotein</keyword>
<dbReference type="InterPro" id="IPR006094">
    <property type="entry name" value="Oxid_FAD_bind_N"/>
</dbReference>
<keyword evidence="6" id="KW-0732">Signal</keyword>
<evidence type="ECO:0000313" key="8">
    <source>
        <dbReference type="EMBL" id="KAB5596439.1"/>
    </source>
</evidence>
<dbReference type="SUPFAM" id="SSF56176">
    <property type="entry name" value="FAD-binding/transporter-associated domain-like"/>
    <property type="match status" value="1"/>
</dbReference>
<dbReference type="InterPro" id="IPR036318">
    <property type="entry name" value="FAD-bd_PCMH-like_sf"/>
</dbReference>
<gene>
    <name evidence="8" type="ORF">CTheo_76</name>
</gene>
<dbReference type="Pfam" id="PF08031">
    <property type="entry name" value="BBE"/>
    <property type="match status" value="1"/>
</dbReference>
<dbReference type="InterPro" id="IPR016169">
    <property type="entry name" value="FAD-bd_PCMH_sub2"/>
</dbReference>
<comment type="cofactor">
    <cofactor evidence="1">
        <name>FAD</name>
        <dbReference type="ChEBI" id="CHEBI:57692"/>
    </cofactor>
</comment>
<keyword evidence="9" id="KW-1185">Reference proteome</keyword>
<dbReference type="Pfam" id="PF01565">
    <property type="entry name" value="FAD_binding_4"/>
    <property type="match status" value="1"/>
</dbReference>